<name>G0J1K9_CYCMS</name>
<dbReference type="GO" id="GO:0009055">
    <property type="term" value="F:electron transfer activity"/>
    <property type="evidence" value="ECO:0007669"/>
    <property type="project" value="InterPro"/>
</dbReference>
<evidence type="ECO:0000256" key="6">
    <source>
        <dbReference type="ARBA" id="ARBA00023002"/>
    </source>
</evidence>
<dbReference type="eggNOG" id="COG4993">
    <property type="taxonomic scope" value="Bacteria"/>
</dbReference>
<keyword evidence="11" id="KW-1185">Reference proteome</keyword>
<dbReference type="Pfam" id="PF13442">
    <property type="entry name" value="Cytochrome_CBB3"/>
    <property type="match status" value="1"/>
</dbReference>
<dbReference type="InterPro" id="IPR011047">
    <property type="entry name" value="Quinoprotein_ADH-like_sf"/>
</dbReference>
<dbReference type="InterPro" id="IPR017511">
    <property type="entry name" value="PQQ_mDH"/>
</dbReference>
<keyword evidence="6" id="KW-0560">Oxidoreductase</keyword>
<keyword evidence="7 8" id="KW-0408">Iron</keyword>
<evidence type="ECO:0000313" key="10">
    <source>
        <dbReference type="EMBL" id="AEL27404.1"/>
    </source>
</evidence>
<dbReference type="Gene3D" id="1.10.760.10">
    <property type="entry name" value="Cytochrome c-like domain"/>
    <property type="match status" value="1"/>
</dbReference>
<dbReference type="GO" id="GO:0048038">
    <property type="term" value="F:quinone binding"/>
    <property type="evidence" value="ECO:0007669"/>
    <property type="project" value="InterPro"/>
</dbReference>
<evidence type="ECO:0000256" key="7">
    <source>
        <dbReference type="ARBA" id="ARBA00023004"/>
    </source>
</evidence>
<dbReference type="SMART" id="SM00564">
    <property type="entry name" value="PQQ"/>
    <property type="match status" value="5"/>
</dbReference>
<dbReference type="SUPFAM" id="SSF46626">
    <property type="entry name" value="Cytochrome c"/>
    <property type="match status" value="1"/>
</dbReference>
<evidence type="ECO:0000259" key="9">
    <source>
        <dbReference type="PROSITE" id="PS51007"/>
    </source>
</evidence>
<gene>
    <name evidence="10" type="ordered locus">Cycma_3692</name>
</gene>
<dbReference type="Proteomes" id="UP000001635">
    <property type="component" value="Chromosome"/>
</dbReference>
<dbReference type="InterPro" id="IPR036909">
    <property type="entry name" value="Cyt_c-like_dom_sf"/>
</dbReference>
<dbReference type="STRING" id="880070.Cycma_3692"/>
<comment type="similarity">
    <text evidence="2">Belongs to the bacterial PQQ dehydrogenase family.</text>
</comment>
<evidence type="ECO:0000256" key="3">
    <source>
        <dbReference type="ARBA" id="ARBA00022617"/>
    </source>
</evidence>
<keyword evidence="4 8" id="KW-0479">Metal-binding</keyword>
<dbReference type="InterPro" id="IPR018391">
    <property type="entry name" value="PQQ_b-propeller_rpt"/>
</dbReference>
<proteinExistence type="inferred from homology"/>
<organism evidence="10 11">
    <name type="scientific">Cyclobacterium marinum (strain ATCC 25205 / DSM 745 / LMG 13164 / NCIMB 1802)</name>
    <name type="common">Flectobacillus marinus</name>
    <dbReference type="NCBI Taxonomy" id="880070"/>
    <lineage>
        <taxon>Bacteria</taxon>
        <taxon>Pseudomonadati</taxon>
        <taxon>Bacteroidota</taxon>
        <taxon>Cytophagia</taxon>
        <taxon>Cytophagales</taxon>
        <taxon>Cyclobacteriaceae</taxon>
        <taxon>Cyclobacterium</taxon>
    </lineage>
</organism>
<evidence type="ECO:0000256" key="1">
    <source>
        <dbReference type="ARBA" id="ARBA00001931"/>
    </source>
</evidence>
<dbReference type="GO" id="GO:0020037">
    <property type="term" value="F:heme binding"/>
    <property type="evidence" value="ECO:0007669"/>
    <property type="project" value="InterPro"/>
</dbReference>
<dbReference type="RefSeq" id="WP_014021690.1">
    <property type="nucleotide sequence ID" value="NC_015914.1"/>
</dbReference>
<dbReference type="PANTHER" id="PTHR32303:SF4">
    <property type="entry name" value="QUINOPROTEIN GLUCOSE DEHYDROGENASE"/>
    <property type="match status" value="1"/>
</dbReference>
<evidence type="ECO:0000256" key="5">
    <source>
        <dbReference type="ARBA" id="ARBA00022729"/>
    </source>
</evidence>
<comment type="cofactor">
    <cofactor evidence="1">
        <name>pyrroloquinoline quinone</name>
        <dbReference type="ChEBI" id="CHEBI:58442"/>
    </cofactor>
</comment>
<keyword evidence="5" id="KW-0732">Signal</keyword>
<dbReference type="Pfam" id="PF01011">
    <property type="entry name" value="PQQ"/>
    <property type="match status" value="2"/>
</dbReference>
<dbReference type="PANTHER" id="PTHR32303">
    <property type="entry name" value="QUINOPROTEIN ALCOHOL DEHYDROGENASE (CYTOCHROME C)"/>
    <property type="match status" value="1"/>
</dbReference>
<dbReference type="Gene3D" id="2.140.10.10">
    <property type="entry name" value="Quinoprotein alcohol dehydrogenase-like superfamily"/>
    <property type="match status" value="2"/>
</dbReference>
<protein>
    <submittedName>
        <fullName evidence="10">PQQ-dependent enzyme</fullName>
    </submittedName>
</protein>
<sequence>MLRTISSGFILIGLFGLLSCSEKTDQSESKNYQSWEHYRATKTAAQFSGLEQINKENVHLLEPAWTYHTGDAKERTPMECNPMIIGKVMYVSSPQLDLIALDAEKGTELWRFDPEKYGQSGGVNRGFFHYRAGDHVRIFMAVGYYLFAVDAQTGELVPDFAEQGKLDLRKNLGVDPETLSISMSTPGIVFEDLIILGSATGEGYDASPGHIRAYNAKTGAFEWVFYTIPKEGELGHDTWKWQDGENYGGANNWGGMSLDEELGWVYVSTGSPAYDFYGGNRLGENLFGNSILALDAKTGERKWHYQAVTHDIWDYDLACAATLVNIPSGNGMVKALVQPTKMGELIILNRLTGEPLMAMEERNVPPSYVPGEVAHPTQKFDQGITVTRQGLDSTMLTDISKEANIYVKEEFKKYRNKGLYTPPSLEGTLTFPATRGGMIWGGASYDPDNHMLYVNANEIPMILQVRNIAEKVGQEGEPSKHPGRSTYLSNCSNCHGAELQGLDDAFPSLRGLKDRHTRETLTKIITHGNGLMPAFQGFEENKLKALIDFLLEEKPTSDPIHEIKEEKGPSERYVLQGFRIFTDEEGFPGSKPPWGTLNAIDLKTKTIKWKVPLGEYPKLKERGVPATGTQNFGGCVATAGGLVFMGGTPDEMFRAFDVATGEILWEYKLPFGGYAVPAVYEVSGKQYVVIAAGGANRLGTPAGDAYVAFALPEM</sequence>
<evidence type="ECO:0000256" key="4">
    <source>
        <dbReference type="ARBA" id="ARBA00022723"/>
    </source>
</evidence>
<dbReference type="PROSITE" id="PS51007">
    <property type="entry name" value="CYTC"/>
    <property type="match status" value="1"/>
</dbReference>
<dbReference type="GO" id="GO:0008876">
    <property type="term" value="F:quinoprotein glucose dehydrogenase activity"/>
    <property type="evidence" value="ECO:0007669"/>
    <property type="project" value="TreeGrafter"/>
</dbReference>
<dbReference type="GO" id="GO:0046872">
    <property type="term" value="F:metal ion binding"/>
    <property type="evidence" value="ECO:0007669"/>
    <property type="project" value="UniProtKB-KW"/>
</dbReference>
<dbReference type="KEGG" id="cmr:Cycma_3692"/>
<dbReference type="GO" id="GO:0016020">
    <property type="term" value="C:membrane"/>
    <property type="evidence" value="ECO:0007669"/>
    <property type="project" value="InterPro"/>
</dbReference>
<dbReference type="SUPFAM" id="SSF50998">
    <property type="entry name" value="Quinoprotein alcohol dehydrogenase-like"/>
    <property type="match status" value="1"/>
</dbReference>
<dbReference type="InterPro" id="IPR002372">
    <property type="entry name" value="PQQ_rpt_dom"/>
</dbReference>
<dbReference type="CDD" id="cd10280">
    <property type="entry name" value="PQQ_mGDH"/>
    <property type="match status" value="1"/>
</dbReference>
<dbReference type="PROSITE" id="PS51257">
    <property type="entry name" value="PROKAR_LIPOPROTEIN"/>
    <property type="match status" value="1"/>
</dbReference>
<accession>G0J1K9</accession>
<reference evidence="11" key="1">
    <citation type="submission" date="2011-07" db="EMBL/GenBank/DDBJ databases">
        <title>The complete genome of Cyclobacterium marinum DSM 745.</title>
        <authorList>
            <person name="Lucas S."/>
            <person name="Han J."/>
            <person name="Lapidus A."/>
            <person name="Bruce D."/>
            <person name="Goodwin L."/>
            <person name="Pitluck S."/>
            <person name="Peters L."/>
            <person name="Kyrpides N."/>
            <person name="Mavromatis K."/>
            <person name="Ivanova N."/>
            <person name="Ovchinnikova G."/>
            <person name="Chertkov O."/>
            <person name="Detter J.C."/>
            <person name="Tapia R."/>
            <person name="Han C."/>
            <person name="Land M."/>
            <person name="Hauser L."/>
            <person name="Markowitz V."/>
            <person name="Cheng J.-F."/>
            <person name="Hugenholtz P."/>
            <person name="Woyke T."/>
            <person name="Wu D."/>
            <person name="Tindall B."/>
            <person name="Schuetze A."/>
            <person name="Brambilla E."/>
            <person name="Klenk H.-P."/>
            <person name="Eisen J.A."/>
        </authorList>
    </citation>
    <scope>NUCLEOTIDE SEQUENCE [LARGE SCALE GENOMIC DNA]</scope>
    <source>
        <strain evidence="11">ATCC 25205 / DSM 745 / LMG 13164 / NCIMB 1802</strain>
    </source>
</reference>
<evidence type="ECO:0000313" key="11">
    <source>
        <dbReference type="Proteomes" id="UP000001635"/>
    </source>
</evidence>
<evidence type="ECO:0000256" key="2">
    <source>
        <dbReference type="ARBA" id="ARBA00008156"/>
    </source>
</evidence>
<feature type="domain" description="Cytochrome c" evidence="9">
    <location>
        <begin position="478"/>
        <end position="555"/>
    </location>
</feature>
<dbReference type="HOGENOM" id="CLU_018478_1_1_10"/>
<dbReference type="OrthoDB" id="9794322at2"/>
<dbReference type="InterPro" id="IPR009056">
    <property type="entry name" value="Cyt_c-like_dom"/>
</dbReference>
<dbReference type="AlphaFoldDB" id="G0J1K9"/>
<evidence type="ECO:0000256" key="8">
    <source>
        <dbReference type="PROSITE-ProRule" id="PRU00433"/>
    </source>
</evidence>
<dbReference type="EMBL" id="CP002955">
    <property type="protein sequence ID" value="AEL27404.1"/>
    <property type="molecule type" value="Genomic_DNA"/>
</dbReference>
<dbReference type="eggNOG" id="COG2010">
    <property type="taxonomic scope" value="Bacteria"/>
</dbReference>
<keyword evidence="3 8" id="KW-0349">Heme</keyword>